<dbReference type="RefSeq" id="WP_005869235.1">
    <property type="nucleotide sequence ID" value="NZ_ACYG01000005.1"/>
</dbReference>
<dbReference type="Gene3D" id="2.130.10.10">
    <property type="entry name" value="YVTN repeat-like/Quinoprotein amine dehydrogenase"/>
    <property type="match status" value="1"/>
</dbReference>
<evidence type="ECO:0000256" key="1">
    <source>
        <dbReference type="SAM" id="SignalP"/>
    </source>
</evidence>
<evidence type="ECO:0000313" key="2">
    <source>
        <dbReference type="EMBL" id="EEV18951.1"/>
    </source>
</evidence>
<dbReference type="EMBL" id="ACYG01000005">
    <property type="protein sequence ID" value="EEV18951.1"/>
    <property type="molecule type" value="Genomic_DNA"/>
</dbReference>
<sequence>MKFLPPLLLCACFIYAGNGVAAPSGAVGIDAPAKIKHARFILELDANVAVLKNLDGEIYAGLDNGKLYKITINSAENSARNSATGQNFADQNSDAAQNFNAKASVNSTGNSTANSAAVNSLANSAKQNSAENSTTLNSASNFASGAISKTLIFALPSSKNYLDEPMGATIFDVDKLGEKYAFLYNGDAFEKMLGIFAGGKITHYKLPMTGIKNVYFYDENTVILLGLGSEILYFDLPSGKVSFEQKLTIASLGGSAYDRASGTLLISCEGGIVFYFDAKAKKLMSQKSLHKDGIYSVALLGDRMMSGSNDKERSCYYENGDFAKFYNARFAVFAVALSPELGAFTVGNGVRVIDKAGEIVRSIELDNDIINYLLFEGDYLVGSGYNRYIYFWELK</sequence>
<accession>C8PE78</accession>
<dbReference type="SUPFAM" id="SSF50998">
    <property type="entry name" value="Quinoprotein alcohol dehydrogenase-like"/>
    <property type="match status" value="1"/>
</dbReference>
<comment type="caution">
    <text evidence="2">The sequence shown here is derived from an EMBL/GenBank/DDBJ whole genome shotgun (WGS) entry which is preliminary data.</text>
</comment>
<protein>
    <submittedName>
        <fullName evidence="2">Uncharacterized protein</fullName>
    </submittedName>
</protein>
<dbReference type="InterPro" id="IPR011047">
    <property type="entry name" value="Quinoprotein_ADH-like_sf"/>
</dbReference>
<dbReference type="InterPro" id="IPR019775">
    <property type="entry name" value="WD40_repeat_CS"/>
</dbReference>
<organism evidence="2 3">
    <name type="scientific">Campylobacter gracilis RM3268</name>
    <dbReference type="NCBI Taxonomy" id="553220"/>
    <lineage>
        <taxon>Bacteria</taxon>
        <taxon>Pseudomonadati</taxon>
        <taxon>Campylobacterota</taxon>
        <taxon>Epsilonproteobacteria</taxon>
        <taxon>Campylobacterales</taxon>
        <taxon>Campylobacteraceae</taxon>
        <taxon>Campylobacter</taxon>
    </lineage>
</organism>
<feature type="chain" id="PRO_5002991019" evidence="1">
    <location>
        <begin position="22"/>
        <end position="395"/>
    </location>
</feature>
<keyword evidence="3" id="KW-1185">Reference proteome</keyword>
<dbReference type="AlphaFoldDB" id="C8PE78"/>
<dbReference type="eggNOG" id="COG1520">
    <property type="taxonomic scope" value="Bacteria"/>
</dbReference>
<gene>
    <name evidence="2" type="ORF">CAMGR0001_2428</name>
</gene>
<dbReference type="STRING" id="824.CGRAC_1366"/>
<reference evidence="2 3" key="1">
    <citation type="submission" date="2009-07" db="EMBL/GenBank/DDBJ databases">
        <authorList>
            <person name="Madupu R."/>
            <person name="Sebastian Y."/>
            <person name="Durkin A.S."/>
            <person name="Torralba M."/>
            <person name="Methe B."/>
            <person name="Sutton G.G."/>
            <person name="Strausberg R.L."/>
            <person name="Nelson K.E."/>
        </authorList>
    </citation>
    <scope>NUCLEOTIDE SEQUENCE [LARGE SCALE GENOMIC DNA]</scope>
    <source>
        <strain evidence="2 3">RM3268</strain>
    </source>
</reference>
<dbReference type="PROSITE" id="PS00678">
    <property type="entry name" value="WD_REPEATS_1"/>
    <property type="match status" value="1"/>
</dbReference>
<dbReference type="InterPro" id="IPR015943">
    <property type="entry name" value="WD40/YVTN_repeat-like_dom_sf"/>
</dbReference>
<dbReference type="Proteomes" id="UP000005709">
    <property type="component" value="Unassembled WGS sequence"/>
</dbReference>
<feature type="signal peptide" evidence="1">
    <location>
        <begin position="1"/>
        <end position="21"/>
    </location>
</feature>
<proteinExistence type="predicted"/>
<evidence type="ECO:0000313" key="3">
    <source>
        <dbReference type="Proteomes" id="UP000005709"/>
    </source>
</evidence>
<name>C8PE78_9BACT</name>
<keyword evidence="1" id="KW-0732">Signal</keyword>